<dbReference type="InterPro" id="IPR004852">
    <property type="entry name" value="Di-haem_cyt_c_peroxidsae"/>
</dbReference>
<evidence type="ECO:0000313" key="12">
    <source>
        <dbReference type="Proteomes" id="UP000241346"/>
    </source>
</evidence>
<dbReference type="OrthoDB" id="9805202at2"/>
<dbReference type="GO" id="GO:0004130">
    <property type="term" value="F:cytochrome-c peroxidase activity"/>
    <property type="evidence" value="ECO:0007669"/>
    <property type="project" value="TreeGrafter"/>
</dbReference>
<evidence type="ECO:0000313" key="11">
    <source>
        <dbReference type="EMBL" id="PSW08669.1"/>
    </source>
</evidence>
<keyword evidence="4" id="KW-0732">Signal</keyword>
<dbReference type="Proteomes" id="UP000241346">
    <property type="component" value="Unassembled WGS sequence"/>
</dbReference>
<dbReference type="EMBL" id="PYMB01000019">
    <property type="protein sequence ID" value="PSW08669.1"/>
    <property type="molecule type" value="Genomic_DNA"/>
</dbReference>
<reference evidence="11 12" key="1">
    <citation type="submission" date="2018-03" db="EMBL/GenBank/DDBJ databases">
        <title>Whole genome sequencing of Histamine producing bacteria.</title>
        <authorList>
            <person name="Butler K."/>
        </authorList>
    </citation>
    <scope>NUCLEOTIDE SEQUENCE [LARGE SCALE GENOMIC DNA]</scope>
    <source>
        <strain evidence="11 12">DSM 19138</strain>
    </source>
</reference>
<accession>A0A2T3N701</accession>
<keyword evidence="3 9" id="KW-0479">Metal-binding</keyword>
<keyword evidence="11" id="KW-0575">Peroxidase</keyword>
<proteinExistence type="predicted"/>
<evidence type="ECO:0000256" key="5">
    <source>
        <dbReference type="ARBA" id="ARBA00022764"/>
    </source>
</evidence>
<dbReference type="Gene3D" id="1.10.760.10">
    <property type="entry name" value="Cytochrome c-like domain"/>
    <property type="match status" value="3"/>
</dbReference>
<comment type="subcellular location">
    <subcellularLocation>
        <location evidence="1">Periplasm</location>
    </subcellularLocation>
</comment>
<keyword evidence="2 8" id="KW-0349">Heme</keyword>
<comment type="caution">
    <text evidence="11">The sequence shown here is derived from an EMBL/GenBank/DDBJ whole genome shotgun (WGS) entry which is preliminary data.</text>
</comment>
<feature type="binding site" description="covalent" evidence="8">
    <location>
        <position position="260"/>
    </location>
    <ligand>
        <name>heme c</name>
        <dbReference type="ChEBI" id="CHEBI:61717"/>
        <label>2</label>
    </ligand>
</feature>
<dbReference type="InterPro" id="IPR036909">
    <property type="entry name" value="Cyt_c-like_dom_sf"/>
</dbReference>
<dbReference type="SUPFAM" id="SSF46626">
    <property type="entry name" value="Cytochrome c"/>
    <property type="match status" value="2"/>
</dbReference>
<feature type="binding site" description="axial binding residue" evidence="9">
    <location>
        <position position="261"/>
    </location>
    <ligand>
        <name>heme c</name>
        <dbReference type="ChEBI" id="CHEBI:61717"/>
        <label>2</label>
    </ligand>
    <ligandPart>
        <name>Fe</name>
        <dbReference type="ChEBI" id="CHEBI:18248"/>
    </ligandPart>
</feature>
<evidence type="ECO:0000256" key="6">
    <source>
        <dbReference type="ARBA" id="ARBA00023002"/>
    </source>
</evidence>
<evidence type="ECO:0000256" key="8">
    <source>
        <dbReference type="PIRSR" id="PIRSR000294-1"/>
    </source>
</evidence>
<evidence type="ECO:0000256" key="7">
    <source>
        <dbReference type="ARBA" id="ARBA00023004"/>
    </source>
</evidence>
<evidence type="ECO:0000256" key="9">
    <source>
        <dbReference type="PIRSR" id="PIRSR000294-2"/>
    </source>
</evidence>
<dbReference type="PANTHER" id="PTHR30600">
    <property type="entry name" value="CYTOCHROME C PEROXIDASE-RELATED"/>
    <property type="match status" value="1"/>
</dbReference>
<comment type="cofactor">
    <cofactor evidence="8">
        <name>heme</name>
        <dbReference type="ChEBI" id="CHEBI:30413"/>
    </cofactor>
    <text evidence="8">Binds 2 heme groups.</text>
</comment>
<comment type="PTM">
    <text evidence="8">Binds 2 heme groups per subunit.</text>
</comment>
<name>A0A2T3N701_9GAMM</name>
<feature type="binding site" description="covalent" evidence="8">
    <location>
        <position position="78"/>
    </location>
    <ligand>
        <name>heme c</name>
        <dbReference type="ChEBI" id="CHEBI:61717"/>
        <label>1</label>
    </ligand>
</feature>
<dbReference type="InterPro" id="IPR051395">
    <property type="entry name" value="Cytochrome_c_Peroxidase/MauG"/>
</dbReference>
<protein>
    <submittedName>
        <fullName evidence="11">Cytochrome C peroxidase</fullName>
    </submittedName>
</protein>
<feature type="binding site" description="covalent" evidence="8">
    <location>
        <position position="81"/>
    </location>
    <ligand>
        <name>heme c</name>
        <dbReference type="ChEBI" id="CHEBI:61717"/>
        <label>1</label>
    </ligand>
</feature>
<evidence type="ECO:0000259" key="10">
    <source>
        <dbReference type="PROSITE" id="PS51007"/>
    </source>
</evidence>
<dbReference type="AlphaFoldDB" id="A0A2T3N701"/>
<keyword evidence="7 9" id="KW-0408">Iron</keyword>
<sequence length="361" mass="39322">MMRIQTLFPLFTAALLTACEDGDGASGSTPSQPYTDFFSALPTEAIHPADNPFNQQKFELGEALFWDPILSGDQNVACASCHHPNFGWADGRALSIGVDGKGLGPDRTGTKATPKHAPTIMNVAFTGLDAGESTEGFLATGYFWDLRADSLEQQALEPIKNQIEMRGVRFTEQQILPEIVNRLSGIPEYVDMFSHAFPAEIISADNISQEHIAKALATFQREVFSPNSRFDEFIAGNDAALTSQEITGLNKFINGGCARCHSGPLLADNVLREDQIVINFEAVRTPSLRNISQTAPYMHLGDSSTLNNAIGLYEDRGDLQVTMEDDDVGDLAAFLRSLDSENFYQEIPTRVPSGLKVGGNI</sequence>
<dbReference type="Pfam" id="PF03150">
    <property type="entry name" value="CCP_MauG"/>
    <property type="match status" value="1"/>
</dbReference>
<dbReference type="InterPro" id="IPR026259">
    <property type="entry name" value="MauG/Cytc_peroxidase"/>
</dbReference>
<keyword evidence="5" id="KW-0574">Periplasm</keyword>
<gene>
    <name evidence="11" type="ORF">C9J01_22670</name>
</gene>
<evidence type="ECO:0000256" key="3">
    <source>
        <dbReference type="ARBA" id="ARBA00022723"/>
    </source>
</evidence>
<dbReference type="GO" id="GO:0020037">
    <property type="term" value="F:heme binding"/>
    <property type="evidence" value="ECO:0007669"/>
    <property type="project" value="InterPro"/>
</dbReference>
<dbReference type="PIRSF" id="PIRSF000294">
    <property type="entry name" value="Cytochrome-c_peroxidase"/>
    <property type="match status" value="1"/>
</dbReference>
<feature type="domain" description="Cytochrome c" evidence="10">
    <location>
        <begin position="56"/>
        <end position="339"/>
    </location>
</feature>
<dbReference type="InterPro" id="IPR009056">
    <property type="entry name" value="Cyt_c-like_dom"/>
</dbReference>
<evidence type="ECO:0000256" key="2">
    <source>
        <dbReference type="ARBA" id="ARBA00022617"/>
    </source>
</evidence>
<organism evidence="11 12">
    <name type="scientific">Photobacterium rosenbergii</name>
    <dbReference type="NCBI Taxonomy" id="294936"/>
    <lineage>
        <taxon>Bacteria</taxon>
        <taxon>Pseudomonadati</taxon>
        <taxon>Pseudomonadota</taxon>
        <taxon>Gammaproteobacteria</taxon>
        <taxon>Vibrionales</taxon>
        <taxon>Vibrionaceae</taxon>
        <taxon>Photobacterium</taxon>
    </lineage>
</organism>
<dbReference type="GO" id="GO:0046872">
    <property type="term" value="F:metal ion binding"/>
    <property type="evidence" value="ECO:0007669"/>
    <property type="project" value="UniProtKB-KW"/>
</dbReference>
<dbReference type="GO" id="GO:0042597">
    <property type="term" value="C:periplasmic space"/>
    <property type="evidence" value="ECO:0007669"/>
    <property type="project" value="UniProtKB-SubCell"/>
</dbReference>
<dbReference type="GO" id="GO:0009055">
    <property type="term" value="F:electron transfer activity"/>
    <property type="evidence" value="ECO:0007669"/>
    <property type="project" value="InterPro"/>
</dbReference>
<dbReference type="RefSeq" id="WP_107300409.1">
    <property type="nucleotide sequence ID" value="NZ_PYMB01000019.1"/>
</dbReference>
<keyword evidence="6" id="KW-0560">Oxidoreductase</keyword>
<evidence type="ECO:0000256" key="4">
    <source>
        <dbReference type="ARBA" id="ARBA00022729"/>
    </source>
</evidence>
<dbReference type="PROSITE" id="PS51257">
    <property type="entry name" value="PROKAR_LIPOPROTEIN"/>
    <property type="match status" value="1"/>
</dbReference>
<evidence type="ECO:0000256" key="1">
    <source>
        <dbReference type="ARBA" id="ARBA00004418"/>
    </source>
</evidence>
<feature type="binding site" description="covalent" evidence="8">
    <location>
        <position position="257"/>
    </location>
    <ligand>
        <name>heme c</name>
        <dbReference type="ChEBI" id="CHEBI:61717"/>
        <label>2</label>
    </ligand>
</feature>
<dbReference type="PROSITE" id="PS51007">
    <property type="entry name" value="CYTC"/>
    <property type="match status" value="1"/>
</dbReference>
<feature type="binding site" description="axial binding residue" evidence="9">
    <location>
        <position position="82"/>
    </location>
    <ligand>
        <name>heme c</name>
        <dbReference type="ChEBI" id="CHEBI:61717"/>
        <label>1</label>
    </ligand>
    <ligandPart>
        <name>Fe</name>
        <dbReference type="ChEBI" id="CHEBI:18248"/>
    </ligandPart>
</feature>